<evidence type="ECO:0000313" key="2">
    <source>
        <dbReference type="Proteomes" id="UP001379533"/>
    </source>
</evidence>
<accession>A0ABZ2JUD5</accession>
<reference evidence="1 2" key="1">
    <citation type="submission" date="2021-12" db="EMBL/GenBank/DDBJ databases">
        <title>Discovery of the Pendulisporaceae a myxobacterial family with distinct sporulation behavior and unique specialized metabolism.</title>
        <authorList>
            <person name="Garcia R."/>
            <person name="Popoff A."/>
            <person name="Bader C.D."/>
            <person name="Loehr J."/>
            <person name="Walesch S."/>
            <person name="Walt C."/>
            <person name="Boldt J."/>
            <person name="Bunk B."/>
            <person name="Haeckl F.J.F.P.J."/>
            <person name="Gunesch A.P."/>
            <person name="Birkelbach J."/>
            <person name="Nuebel U."/>
            <person name="Pietschmann T."/>
            <person name="Bach T."/>
            <person name="Mueller R."/>
        </authorList>
    </citation>
    <scope>NUCLEOTIDE SEQUENCE [LARGE SCALE GENOMIC DNA]</scope>
    <source>
        <strain evidence="1 2">MSr12523</strain>
    </source>
</reference>
<dbReference type="Proteomes" id="UP001379533">
    <property type="component" value="Chromosome"/>
</dbReference>
<gene>
    <name evidence="1" type="ORF">LZC95_26195</name>
</gene>
<dbReference type="RefSeq" id="WP_394840594.1">
    <property type="nucleotide sequence ID" value="NZ_CP089982.1"/>
</dbReference>
<dbReference type="EMBL" id="CP089982">
    <property type="protein sequence ID" value="WXA89981.1"/>
    <property type="molecule type" value="Genomic_DNA"/>
</dbReference>
<evidence type="ECO:0000313" key="1">
    <source>
        <dbReference type="EMBL" id="WXA89981.1"/>
    </source>
</evidence>
<keyword evidence="2" id="KW-1185">Reference proteome</keyword>
<organism evidence="1 2">
    <name type="scientific">Pendulispora brunnea</name>
    <dbReference type="NCBI Taxonomy" id="2905690"/>
    <lineage>
        <taxon>Bacteria</taxon>
        <taxon>Pseudomonadati</taxon>
        <taxon>Myxococcota</taxon>
        <taxon>Myxococcia</taxon>
        <taxon>Myxococcales</taxon>
        <taxon>Sorangiineae</taxon>
        <taxon>Pendulisporaceae</taxon>
        <taxon>Pendulispora</taxon>
    </lineage>
</organism>
<sequence>MSSLDGAARTRLAALADLLIPADGDMPAASAAGVAGAGVDAVLTARPDLLEPLQFALSIAAYEDAAHALALLRDKYPLVYSALGELVAGAYYLHPDIQDRMGYRGRQAITIDVTNGGAMDKGDVELLSPVVQRGPIWRADPRGEK</sequence>
<name>A0ABZ2JUD5_9BACT</name>
<proteinExistence type="predicted"/>
<protein>
    <submittedName>
        <fullName evidence="1">Uncharacterized protein</fullName>
    </submittedName>
</protein>